<reference evidence="2" key="1">
    <citation type="journal article" date="2020" name="Stud. Mycol.">
        <title>101 Dothideomycetes genomes: a test case for predicting lifestyles and emergence of pathogens.</title>
        <authorList>
            <person name="Haridas S."/>
            <person name="Albert R."/>
            <person name="Binder M."/>
            <person name="Bloem J."/>
            <person name="Labutti K."/>
            <person name="Salamov A."/>
            <person name="Andreopoulos B."/>
            <person name="Baker S."/>
            <person name="Barry K."/>
            <person name="Bills G."/>
            <person name="Bluhm B."/>
            <person name="Cannon C."/>
            <person name="Castanera R."/>
            <person name="Culley D."/>
            <person name="Daum C."/>
            <person name="Ezra D."/>
            <person name="Gonzalez J."/>
            <person name="Henrissat B."/>
            <person name="Kuo A."/>
            <person name="Liang C."/>
            <person name="Lipzen A."/>
            <person name="Lutzoni F."/>
            <person name="Magnuson J."/>
            <person name="Mondo S."/>
            <person name="Nolan M."/>
            <person name="Ohm R."/>
            <person name="Pangilinan J."/>
            <person name="Park H.-J."/>
            <person name="Ramirez L."/>
            <person name="Alfaro M."/>
            <person name="Sun H."/>
            <person name="Tritt A."/>
            <person name="Yoshinaga Y."/>
            <person name="Zwiers L.-H."/>
            <person name="Turgeon B."/>
            <person name="Goodwin S."/>
            <person name="Spatafora J."/>
            <person name="Crous P."/>
            <person name="Grigoriev I."/>
        </authorList>
    </citation>
    <scope>NUCLEOTIDE SEQUENCE</scope>
    <source>
        <strain evidence="2">CBS 122681</strain>
    </source>
</reference>
<evidence type="ECO:0000313" key="2">
    <source>
        <dbReference type="EMBL" id="KAF2660295.1"/>
    </source>
</evidence>
<sequence length="266" mass="29911">MASGSSRPPPSGANLPSKQCLAELFESGRFSDAIIKVSDREIKVHKAVLSAKSPWFKEHFDNTPKHAGVPVILHDRRHDTQYSYSATKAMIQFCYTGDYLDLTEPSFNGRLVVHLVVHELAHEYEVEGLAELSSRKYTDGVNALFGKLDPDKLTTHLGIAIRSDHGCTETMKLVKSQALRAFKSLISKLEQLDDPGQALSKIEEVFDKSKEMKEVQNLPYSWKCHTCASVFQYSSKPTREDMYLPVCPCCGITQDFGLTRQKRKRA</sequence>
<name>A0A6A6TJV6_9PLEO</name>
<keyword evidence="3" id="KW-1185">Reference proteome</keyword>
<feature type="domain" description="BTB" evidence="1">
    <location>
        <begin position="31"/>
        <end position="98"/>
    </location>
</feature>
<dbReference type="PROSITE" id="PS50097">
    <property type="entry name" value="BTB"/>
    <property type="match status" value="1"/>
</dbReference>
<protein>
    <recommendedName>
        <fullName evidence="1">BTB domain-containing protein</fullName>
    </recommendedName>
</protein>
<gene>
    <name evidence="2" type="ORF">K491DRAFT_774788</name>
</gene>
<dbReference type="EMBL" id="MU004300">
    <property type="protein sequence ID" value="KAF2660295.1"/>
    <property type="molecule type" value="Genomic_DNA"/>
</dbReference>
<dbReference type="CDD" id="cd18186">
    <property type="entry name" value="BTB_POZ_ZBTB_KLHL-like"/>
    <property type="match status" value="1"/>
</dbReference>
<dbReference type="AlphaFoldDB" id="A0A6A6TJV6"/>
<evidence type="ECO:0000259" key="1">
    <source>
        <dbReference type="PROSITE" id="PS50097"/>
    </source>
</evidence>
<dbReference type="InterPro" id="IPR011333">
    <property type="entry name" value="SKP1/BTB/POZ_sf"/>
</dbReference>
<dbReference type="Gene3D" id="3.30.710.10">
    <property type="entry name" value="Potassium Channel Kv1.1, Chain A"/>
    <property type="match status" value="1"/>
</dbReference>
<dbReference type="Pfam" id="PF00651">
    <property type="entry name" value="BTB"/>
    <property type="match status" value="1"/>
</dbReference>
<proteinExistence type="predicted"/>
<dbReference type="OrthoDB" id="6359816at2759"/>
<dbReference type="InterPro" id="IPR000210">
    <property type="entry name" value="BTB/POZ_dom"/>
</dbReference>
<dbReference type="PANTHER" id="PTHR24413">
    <property type="entry name" value="SPECKLE-TYPE POZ PROTEIN"/>
    <property type="match status" value="1"/>
</dbReference>
<dbReference type="SUPFAM" id="SSF54695">
    <property type="entry name" value="POZ domain"/>
    <property type="match status" value="1"/>
</dbReference>
<evidence type="ECO:0000313" key="3">
    <source>
        <dbReference type="Proteomes" id="UP000799324"/>
    </source>
</evidence>
<organism evidence="2 3">
    <name type="scientific">Lophiostoma macrostomum CBS 122681</name>
    <dbReference type="NCBI Taxonomy" id="1314788"/>
    <lineage>
        <taxon>Eukaryota</taxon>
        <taxon>Fungi</taxon>
        <taxon>Dikarya</taxon>
        <taxon>Ascomycota</taxon>
        <taxon>Pezizomycotina</taxon>
        <taxon>Dothideomycetes</taxon>
        <taxon>Pleosporomycetidae</taxon>
        <taxon>Pleosporales</taxon>
        <taxon>Lophiostomataceae</taxon>
        <taxon>Lophiostoma</taxon>
    </lineage>
</organism>
<accession>A0A6A6TJV6</accession>
<dbReference type="Proteomes" id="UP000799324">
    <property type="component" value="Unassembled WGS sequence"/>
</dbReference>
<dbReference type="SMART" id="SM00225">
    <property type="entry name" value="BTB"/>
    <property type="match status" value="1"/>
</dbReference>